<reference evidence="3 4" key="1">
    <citation type="journal article" date="2015" name="Genome Announc.">
        <title>Expanding the biotechnology potential of lactobacilli through comparative genomics of 213 strains and associated genera.</title>
        <authorList>
            <person name="Sun Z."/>
            <person name="Harris H.M."/>
            <person name="McCann A."/>
            <person name="Guo C."/>
            <person name="Argimon S."/>
            <person name="Zhang W."/>
            <person name="Yang X."/>
            <person name="Jeffery I.B."/>
            <person name="Cooney J.C."/>
            <person name="Kagawa T.F."/>
            <person name="Liu W."/>
            <person name="Song Y."/>
            <person name="Salvetti E."/>
            <person name="Wrobel A."/>
            <person name="Rasinkangas P."/>
            <person name="Parkhill J."/>
            <person name="Rea M.C."/>
            <person name="O'Sullivan O."/>
            <person name="Ritari J."/>
            <person name="Douillard F.P."/>
            <person name="Paul Ross R."/>
            <person name="Yang R."/>
            <person name="Briner A.E."/>
            <person name="Felis G.E."/>
            <person name="de Vos W.M."/>
            <person name="Barrangou R."/>
            <person name="Klaenhammer T.R."/>
            <person name="Caufield P.W."/>
            <person name="Cui Y."/>
            <person name="Zhang H."/>
            <person name="O'Toole P.W."/>
        </authorList>
    </citation>
    <scope>NUCLEOTIDE SEQUENCE [LARGE SCALE GENOMIC DNA]</scope>
    <source>
        <strain evidence="3 4">DSM 20014</strain>
    </source>
</reference>
<dbReference type="AlphaFoldDB" id="A0A0R2JT88"/>
<evidence type="ECO:0000313" key="3">
    <source>
        <dbReference type="EMBL" id="KRN77492.1"/>
    </source>
</evidence>
<dbReference type="STRING" id="1620.IV67_GL001547"/>
<dbReference type="NCBIfam" id="TIGR01554">
    <property type="entry name" value="major_cap_HK97"/>
    <property type="match status" value="1"/>
</dbReference>
<keyword evidence="4" id="KW-1185">Reference proteome</keyword>
<dbReference type="OrthoDB" id="85826at2"/>
<name>A0A0R2JT88_9LACO</name>
<dbReference type="RefSeq" id="WP_057786590.1">
    <property type="nucleotide sequence ID" value="NZ_JQCD01000018.1"/>
</dbReference>
<organism evidence="3 4">
    <name type="scientific">Weissella minor</name>
    <dbReference type="NCBI Taxonomy" id="1620"/>
    <lineage>
        <taxon>Bacteria</taxon>
        <taxon>Bacillati</taxon>
        <taxon>Bacillota</taxon>
        <taxon>Bacilli</taxon>
        <taxon>Lactobacillales</taxon>
        <taxon>Lactobacillaceae</taxon>
        <taxon>Weissella</taxon>
    </lineage>
</organism>
<evidence type="ECO:0000313" key="4">
    <source>
        <dbReference type="Proteomes" id="UP000051673"/>
    </source>
</evidence>
<dbReference type="InterPro" id="IPR024455">
    <property type="entry name" value="Phage_capsid"/>
</dbReference>
<evidence type="ECO:0000256" key="1">
    <source>
        <dbReference type="ARBA" id="ARBA00004328"/>
    </source>
</evidence>
<evidence type="ECO:0000259" key="2">
    <source>
        <dbReference type="Pfam" id="PF05065"/>
    </source>
</evidence>
<sequence length="398" mass="44114">MTINELNDAWVNAGQKVSDLQAEANAMVNVDDVTVEDITKVQNNVKAAKAQRDLAYQNLVDARAEEVASMSDKDVQPLNGEEKADKIKFIDEFKGMMKNDPTIINSLTSSTDEQGNAAGLTIPVDVQTAIHQLMRQYDSLEQYVNHESVTTASGSRVYEKFSEITPLVNLDDEEGEIKEQDAPKLTLIKYVIKRYAGINTVTNSLLKDTADNILQWLTTWIARKVVVTRNQAIIEKMNAVPSKQTLSKFDDIKDLQNKTLDPALLSTSMFITNQSGFSELAKVKDAHGEYLIQPVVTQPEVKQIGGKQVVVVADRWLPNQAKDTFPLYFGDMKQAITLYDREHMSLLSTNIGGGAFEHDQTKVRVIDRFDVEATDSDALISASFKKIADQPAATAPTA</sequence>
<feature type="domain" description="Phage capsid-like C-terminal" evidence="2">
    <location>
        <begin position="119"/>
        <end position="380"/>
    </location>
</feature>
<dbReference type="EMBL" id="JQCD01000018">
    <property type="protein sequence ID" value="KRN77492.1"/>
    <property type="molecule type" value="Genomic_DNA"/>
</dbReference>
<dbReference type="Pfam" id="PF05065">
    <property type="entry name" value="Phage_capsid"/>
    <property type="match status" value="1"/>
</dbReference>
<accession>A0A0R2JT88</accession>
<proteinExistence type="predicted"/>
<dbReference type="Proteomes" id="UP000051673">
    <property type="component" value="Unassembled WGS sequence"/>
</dbReference>
<comment type="subcellular location">
    <subcellularLocation>
        <location evidence="1">Virion</location>
    </subcellularLocation>
</comment>
<gene>
    <name evidence="3" type="ORF">IV67_GL001547</name>
</gene>
<protein>
    <submittedName>
        <fullName evidence="3">Phage major head protein</fullName>
    </submittedName>
</protein>
<dbReference type="SUPFAM" id="SSF56563">
    <property type="entry name" value="Major capsid protein gp5"/>
    <property type="match status" value="1"/>
</dbReference>
<dbReference type="PATRIC" id="fig|1620.3.peg.1581"/>
<dbReference type="InterPro" id="IPR054612">
    <property type="entry name" value="Phage_capsid-like_C"/>
</dbReference>
<comment type="caution">
    <text evidence="3">The sequence shown here is derived from an EMBL/GenBank/DDBJ whole genome shotgun (WGS) entry which is preliminary data.</text>
</comment>